<gene>
    <name evidence="1" type="primary">PLEST012181</name>
    <name evidence="1" type="ORF">PLESTB_001659200</name>
</gene>
<protein>
    <submittedName>
        <fullName evidence="1">Uncharacterized protein</fullName>
    </submittedName>
</protein>
<evidence type="ECO:0000313" key="2">
    <source>
        <dbReference type="Proteomes" id="UP001165080"/>
    </source>
</evidence>
<sequence length="374" mass="40269">MWRRQWPGLRLLPPGRNTLAAIGGLCRPLYMQEALLEAARTDSVDVSSQLLSSAYQRNGCREVRLRIFSIRSESPDDRLTTSVLECAPGKRPDAVALGLLSNTQVYTMDGSRMDCLMLAHEASRHMLAQNPAFEDWGCKDMSGFQMRLADATDFIKDSLYERARDAGSASAAAAASLHQLPMSDTVEQLPNIDAALLADFGVPLLEVLDDIRASALAPAPGDGLTDRQVNDALAARTLPVEALGVMAAFTESTPAVVMTLETLSGGFSAVRVGVFTAGEALVQGQPLCSPSLVAWSGGHANVAVPLPDGDLTIFIDDPAHLMPEVQKSSHRQLGMAFRMEHLPAHMRAMLRAGAPPKKSLLAQTLHTRPVVRLQ</sequence>
<evidence type="ECO:0000313" key="1">
    <source>
        <dbReference type="EMBL" id="GLC60695.1"/>
    </source>
</evidence>
<keyword evidence="2" id="KW-1185">Reference proteome</keyword>
<proteinExistence type="predicted"/>
<reference evidence="1 2" key="1">
    <citation type="journal article" date="2023" name="Commun. Biol.">
        <title>Reorganization of the ancestral sex-determining regions during the evolution of trioecy in Pleodorina starrii.</title>
        <authorList>
            <person name="Takahashi K."/>
            <person name="Suzuki S."/>
            <person name="Kawai-Toyooka H."/>
            <person name="Yamamoto K."/>
            <person name="Hamaji T."/>
            <person name="Ootsuki R."/>
            <person name="Yamaguchi H."/>
            <person name="Kawachi M."/>
            <person name="Higashiyama T."/>
            <person name="Nozaki H."/>
        </authorList>
    </citation>
    <scope>NUCLEOTIDE SEQUENCE [LARGE SCALE GENOMIC DNA]</scope>
    <source>
        <strain evidence="1 2">NIES-4479</strain>
    </source>
</reference>
<dbReference type="Proteomes" id="UP001165080">
    <property type="component" value="Unassembled WGS sequence"/>
</dbReference>
<comment type="caution">
    <text evidence="1">The sequence shown here is derived from an EMBL/GenBank/DDBJ whole genome shotgun (WGS) entry which is preliminary data.</text>
</comment>
<organism evidence="1 2">
    <name type="scientific">Pleodorina starrii</name>
    <dbReference type="NCBI Taxonomy" id="330485"/>
    <lineage>
        <taxon>Eukaryota</taxon>
        <taxon>Viridiplantae</taxon>
        <taxon>Chlorophyta</taxon>
        <taxon>core chlorophytes</taxon>
        <taxon>Chlorophyceae</taxon>
        <taxon>CS clade</taxon>
        <taxon>Chlamydomonadales</taxon>
        <taxon>Volvocaceae</taxon>
        <taxon>Pleodorina</taxon>
    </lineage>
</organism>
<name>A0A9W6BZF5_9CHLO</name>
<dbReference type="EMBL" id="BRXU01000037">
    <property type="protein sequence ID" value="GLC60695.1"/>
    <property type="molecule type" value="Genomic_DNA"/>
</dbReference>
<accession>A0A9W6BZF5</accession>
<dbReference type="AlphaFoldDB" id="A0A9W6BZF5"/>